<dbReference type="STRING" id="1202724.AM493_02685"/>
<evidence type="ECO:0000256" key="1">
    <source>
        <dbReference type="SAM" id="SignalP"/>
    </source>
</evidence>
<gene>
    <name evidence="2" type="ORF">AM493_02685</name>
</gene>
<evidence type="ECO:0000313" key="2">
    <source>
        <dbReference type="EMBL" id="KOS05060.1"/>
    </source>
</evidence>
<dbReference type="AlphaFoldDB" id="A0A0M9VH10"/>
<reference evidence="2 3" key="1">
    <citation type="submission" date="2015-08" db="EMBL/GenBank/DDBJ databases">
        <title>Whole genome sequence of Flavobacterium akiainvivens IK-1T, from decaying Wikstroemia oahuensis, an endemic Hawaiian shrub.</title>
        <authorList>
            <person name="Wan X."/>
            <person name="Hou S."/>
            <person name="Saito J."/>
            <person name="Donachie S."/>
        </authorList>
    </citation>
    <scope>NUCLEOTIDE SEQUENCE [LARGE SCALE GENOMIC DNA]</scope>
    <source>
        <strain evidence="2 3">IK-1</strain>
    </source>
</reference>
<dbReference type="EMBL" id="LIYD01000005">
    <property type="protein sequence ID" value="KOS05060.1"/>
    <property type="molecule type" value="Genomic_DNA"/>
</dbReference>
<dbReference type="PATRIC" id="fig|1202724.3.peg.550"/>
<comment type="caution">
    <text evidence="2">The sequence shown here is derived from an EMBL/GenBank/DDBJ whole genome shotgun (WGS) entry which is preliminary data.</text>
</comment>
<feature type="chain" id="PRO_5005838917" evidence="1">
    <location>
        <begin position="17"/>
        <end position="356"/>
    </location>
</feature>
<accession>A0A0M9VH10</accession>
<evidence type="ECO:0000313" key="3">
    <source>
        <dbReference type="Proteomes" id="UP000037755"/>
    </source>
</evidence>
<protein>
    <submittedName>
        <fullName evidence="2">Uncharacterized protein</fullName>
    </submittedName>
</protein>
<keyword evidence="3" id="KW-1185">Reference proteome</keyword>
<dbReference type="OrthoDB" id="1390442at2"/>
<proteinExistence type="predicted"/>
<dbReference type="RefSeq" id="WP_054406122.1">
    <property type="nucleotide sequence ID" value="NZ_FOYA01000006.1"/>
</dbReference>
<name>A0A0M9VH10_9FLAO</name>
<organism evidence="2 3">
    <name type="scientific">Flavobacterium akiainvivens</name>
    <dbReference type="NCBI Taxonomy" id="1202724"/>
    <lineage>
        <taxon>Bacteria</taxon>
        <taxon>Pseudomonadati</taxon>
        <taxon>Bacteroidota</taxon>
        <taxon>Flavobacteriia</taxon>
        <taxon>Flavobacteriales</taxon>
        <taxon>Flavobacteriaceae</taxon>
        <taxon>Flavobacterium</taxon>
    </lineage>
</organism>
<feature type="signal peptide" evidence="1">
    <location>
        <begin position="1"/>
        <end position="16"/>
    </location>
</feature>
<dbReference type="Proteomes" id="UP000037755">
    <property type="component" value="Unassembled WGS sequence"/>
</dbReference>
<sequence>MRLILLILLAPLLAVAQRQVENPKYKTRQLPTEKQWKEVQNSYNNTIPVLEYAQQDLEHTVVAKQAFKCIHNADTTRFIAFFVDRVDSEHYKFMDRFSGGSRMEYERRKTDTIHYYGYMLWGMKYEGKWYFDKDKSVTLHAANLSEAQDIYLFDALVNIEYFKYIKDFWEGKKDNPLAIATDKNTHRAKYRIPYLGKPLIIENYTLHVAWMREEARDEKALTWFTPAADSLWAQLHRTKPFTCNKRFEEKYHDNKRYILLSPNRDKALVPIVYYDGTGRLWLEYYYIAKTTSGGLFYKWNKIPRKECETALRREFMIINNDIRTLVPDWKSTKRQAITDEAFWQNNFNDTDIQAIQ</sequence>
<keyword evidence="1" id="KW-0732">Signal</keyword>